<dbReference type="RefSeq" id="WP_056937236.1">
    <property type="nucleotide sequence ID" value="NZ_AZFN01000010.1"/>
</dbReference>
<keyword evidence="10" id="KW-0464">Manganese</keyword>
<dbReference type="Gene3D" id="3.40.50.20">
    <property type="match status" value="2"/>
</dbReference>
<dbReference type="Gene3D" id="3.30.470.20">
    <property type="entry name" value="ATP-grasp fold, B domain"/>
    <property type="match status" value="1"/>
</dbReference>
<keyword evidence="4" id="KW-0436">Ligase</keyword>
<dbReference type="GO" id="GO:0006221">
    <property type="term" value="P:pyrimidine nucleotide biosynthetic process"/>
    <property type="evidence" value="ECO:0007669"/>
    <property type="project" value="UniProtKB-KW"/>
</dbReference>
<dbReference type="GO" id="GO:0005737">
    <property type="term" value="C:cytoplasm"/>
    <property type="evidence" value="ECO:0007669"/>
    <property type="project" value="TreeGrafter"/>
</dbReference>
<evidence type="ECO:0000256" key="2">
    <source>
        <dbReference type="ARBA" id="ARBA00001946"/>
    </source>
</evidence>
<evidence type="ECO:0000256" key="10">
    <source>
        <dbReference type="ARBA" id="ARBA00023211"/>
    </source>
</evidence>
<evidence type="ECO:0000256" key="8">
    <source>
        <dbReference type="ARBA" id="ARBA00022840"/>
    </source>
</evidence>
<comment type="similarity">
    <text evidence="3">Belongs to the CarB family.</text>
</comment>
<dbReference type="InterPro" id="IPR005479">
    <property type="entry name" value="CPAse_ATP-bd"/>
</dbReference>
<proteinExistence type="inferred from homology"/>
<keyword evidence="6" id="KW-0677">Repeat</keyword>
<dbReference type="Pfam" id="PF25596">
    <property type="entry name" value="CPSase_L_D1"/>
    <property type="match status" value="2"/>
</dbReference>
<dbReference type="GO" id="GO:0005524">
    <property type="term" value="F:ATP binding"/>
    <property type="evidence" value="ECO:0007669"/>
    <property type="project" value="UniProtKB-UniRule"/>
</dbReference>
<keyword evidence="5" id="KW-0479">Metal-binding</keyword>
<dbReference type="InterPro" id="IPR011761">
    <property type="entry name" value="ATP-grasp"/>
</dbReference>
<dbReference type="Pfam" id="PF02787">
    <property type="entry name" value="CPSase_L_D3"/>
    <property type="match status" value="1"/>
</dbReference>
<evidence type="ECO:0000256" key="12">
    <source>
        <dbReference type="PROSITE-ProRule" id="PRU00409"/>
    </source>
</evidence>
<dbReference type="Proteomes" id="UP000051739">
    <property type="component" value="Unassembled WGS sequence"/>
</dbReference>
<comment type="cofactor">
    <cofactor evidence="2">
        <name>Mg(2+)</name>
        <dbReference type="ChEBI" id="CHEBI:18420"/>
    </cofactor>
</comment>
<dbReference type="Pfam" id="PF02786">
    <property type="entry name" value="CPSase_L_D2"/>
    <property type="match status" value="1"/>
</dbReference>
<feature type="domain" description="ATP-grasp" evidence="13">
    <location>
        <begin position="128"/>
        <end position="322"/>
    </location>
</feature>
<evidence type="ECO:0000256" key="3">
    <source>
        <dbReference type="ARBA" id="ARBA00009799"/>
    </source>
</evidence>
<dbReference type="InterPro" id="IPR005483">
    <property type="entry name" value="CPSase_dom"/>
</dbReference>
<evidence type="ECO:0000313" key="14">
    <source>
        <dbReference type="EMBL" id="KRM02478.1"/>
    </source>
</evidence>
<dbReference type="InterPro" id="IPR005480">
    <property type="entry name" value="CPSase_lsu_oligo"/>
</dbReference>
<reference evidence="14 15" key="1">
    <citation type="journal article" date="2015" name="Genome Announc.">
        <title>Expanding the biotechnology potential of lactobacilli through comparative genomics of 213 strains and associated genera.</title>
        <authorList>
            <person name="Sun Z."/>
            <person name="Harris H.M."/>
            <person name="McCann A."/>
            <person name="Guo C."/>
            <person name="Argimon S."/>
            <person name="Zhang W."/>
            <person name="Yang X."/>
            <person name="Jeffery I.B."/>
            <person name="Cooney J.C."/>
            <person name="Kagawa T.F."/>
            <person name="Liu W."/>
            <person name="Song Y."/>
            <person name="Salvetti E."/>
            <person name="Wrobel A."/>
            <person name="Rasinkangas P."/>
            <person name="Parkhill J."/>
            <person name="Rea M.C."/>
            <person name="O'Sullivan O."/>
            <person name="Ritari J."/>
            <person name="Douillard F.P."/>
            <person name="Paul Ross R."/>
            <person name="Yang R."/>
            <person name="Briner A.E."/>
            <person name="Felis G.E."/>
            <person name="de Vos W.M."/>
            <person name="Barrangou R."/>
            <person name="Klaenhammer T.R."/>
            <person name="Caufield P.W."/>
            <person name="Cui Y."/>
            <person name="Zhang H."/>
            <person name="O'Toole P.W."/>
        </authorList>
    </citation>
    <scope>NUCLEOTIDE SEQUENCE [LARGE SCALE GENOMIC DNA]</scope>
    <source>
        <strain evidence="14 15">DSM 16045</strain>
    </source>
</reference>
<keyword evidence="9" id="KW-0665">Pyrimidine biosynthesis</keyword>
<evidence type="ECO:0000256" key="4">
    <source>
        <dbReference type="ARBA" id="ARBA00022598"/>
    </source>
</evidence>
<dbReference type="PANTHER" id="PTHR11405:SF53">
    <property type="entry name" value="CARBAMOYL-PHOSPHATE SYNTHASE [AMMONIA], MITOCHONDRIAL"/>
    <property type="match status" value="1"/>
</dbReference>
<comment type="caution">
    <text evidence="14">The sequence shown here is derived from an EMBL/GenBank/DDBJ whole genome shotgun (WGS) entry which is preliminary data.</text>
</comment>
<accession>A0A0R1VAI1</accession>
<keyword evidence="15" id="KW-1185">Reference proteome</keyword>
<dbReference type="SUPFAM" id="SSF52440">
    <property type="entry name" value="PreATP-grasp domain"/>
    <property type="match status" value="2"/>
</dbReference>
<sequence length="827" mass="93522">MPSALLVGSGPDNMYSGDELDLTVLNIASAFKARQWETIFVNNNPFSYSLDAQEYIDYPEIRPLTVGNLVALIHQYQPDLIVPTIGGRWIFDLMESLSETGIFEEVNTKLAGVNWSAVQQTNNPSKLERTLKQIDVPMKNVQVVDNYQDAYLMAEQYGFPLIVRSLSPREHSFRHIVHDDQSFQETFAEALKASRIRRVSIQQSLQGLKEIETVVVRDQSGTLMQIATVENMDPIGIHAGDSFAVTPAQTLLDREIQTIRKLAFKITRRLRIVGVNHLQFAVDRAHNRIYVTKVSPYFDRISSFVELATGYPLCEVVGLLYTGERLREINLGEHYVPLTALTEPLMDATAVRIPVFPNSQLPTADWRLGTQKRSIGSAIGIGRSLVEAVLKALTYQETDMGNQRLAMVQQLTDDQLDQLLIHPQNNRFYTLVEALRRGYTSDELAELTQIDPYYFNQFKLIVRLEHQLKTQELTADLFRQAKYWGLPDVTIARLSQKNLDEISQFRSQAQINRTFKEIDPAAGEFEQHSRTFYATFEMENESVAGGAPRALVIGPGPRGLGNGTADDYVTAKMLKTLKEAGYEVIVINDNPSSVTLSSKIADKVYLEPRTSELVNEVAYLEQPEVVFVPQLAHEIIDHLKQLDLNFTLLPIRMIDRPVRILLSQPTYEAQVLFDGQVTYHLGVNQELPTADGSEYLGIDKIYPSDLTADQHLKLNQLCDQEMGRNHRPGVYQLIFTKDHDQFQLIKVQPIPAADIAMLAKALKLDIVGLATKLSLGKFEEAEFDQWQPSNDTRSLHYQDVFPFKSLHLHGQQPSKLTSMGAKIEYLK</sequence>
<evidence type="ECO:0000256" key="1">
    <source>
        <dbReference type="ARBA" id="ARBA00001936"/>
    </source>
</evidence>
<name>A0A0R1VAI1_9LACO</name>
<evidence type="ECO:0000313" key="15">
    <source>
        <dbReference type="Proteomes" id="UP000051739"/>
    </source>
</evidence>
<dbReference type="PANTHER" id="PTHR11405">
    <property type="entry name" value="CARBAMOYLTRANSFERASE FAMILY MEMBER"/>
    <property type="match status" value="1"/>
</dbReference>
<evidence type="ECO:0000256" key="5">
    <source>
        <dbReference type="ARBA" id="ARBA00022723"/>
    </source>
</evidence>
<dbReference type="SUPFAM" id="SSF56059">
    <property type="entry name" value="Glutathione synthetase ATP-binding domain-like"/>
    <property type="match status" value="1"/>
</dbReference>
<dbReference type="Gene3D" id="1.10.1030.10">
    <property type="entry name" value="Carbamoyl-phosphate synthetase, large subunit oligomerisation domain"/>
    <property type="match status" value="1"/>
</dbReference>
<dbReference type="InterPro" id="IPR016185">
    <property type="entry name" value="PreATP-grasp_dom_sf"/>
</dbReference>
<evidence type="ECO:0000256" key="9">
    <source>
        <dbReference type="ARBA" id="ARBA00022975"/>
    </source>
</evidence>
<evidence type="ECO:0000259" key="13">
    <source>
        <dbReference type="PROSITE" id="PS50975"/>
    </source>
</evidence>
<gene>
    <name evidence="14" type="ORF">FC60_GL000138</name>
</gene>
<dbReference type="InterPro" id="IPR058047">
    <property type="entry name" value="CPSase_preATP-grasp"/>
</dbReference>
<dbReference type="SMART" id="SM01096">
    <property type="entry name" value="CPSase_L_D3"/>
    <property type="match status" value="1"/>
</dbReference>
<evidence type="ECO:0000256" key="11">
    <source>
        <dbReference type="ARBA" id="ARBA00047359"/>
    </source>
</evidence>
<dbReference type="GO" id="GO:0004087">
    <property type="term" value="F:carbamoyl-phosphate synthase (ammonia) activity"/>
    <property type="evidence" value="ECO:0007669"/>
    <property type="project" value="UniProtKB-EC"/>
</dbReference>
<dbReference type="PRINTS" id="PR00098">
    <property type="entry name" value="CPSASE"/>
</dbReference>
<keyword evidence="8 12" id="KW-0067">ATP-binding</keyword>
<dbReference type="InterPro" id="IPR036897">
    <property type="entry name" value="CarbamoylP_synth_lsu_oligo_sf"/>
</dbReference>
<dbReference type="FunFam" id="3.40.50.20:FF:000001">
    <property type="entry name" value="Carbamoyl-phosphate synthase large chain"/>
    <property type="match status" value="1"/>
</dbReference>
<evidence type="ECO:0000256" key="6">
    <source>
        <dbReference type="ARBA" id="ARBA00022737"/>
    </source>
</evidence>
<organism evidence="14 15">
    <name type="scientific">Limosilactobacillus gastricus DSM 16045</name>
    <dbReference type="NCBI Taxonomy" id="1423749"/>
    <lineage>
        <taxon>Bacteria</taxon>
        <taxon>Bacillati</taxon>
        <taxon>Bacillota</taxon>
        <taxon>Bacilli</taxon>
        <taxon>Lactobacillales</taxon>
        <taxon>Lactobacillaceae</taxon>
        <taxon>Limosilactobacillus</taxon>
    </lineage>
</organism>
<dbReference type="GO" id="GO:0004088">
    <property type="term" value="F:carbamoyl-phosphate synthase (glutamine-hydrolyzing) activity"/>
    <property type="evidence" value="ECO:0007669"/>
    <property type="project" value="TreeGrafter"/>
</dbReference>
<dbReference type="PROSITE" id="PS50975">
    <property type="entry name" value="ATP_GRASP"/>
    <property type="match status" value="1"/>
</dbReference>
<dbReference type="AlphaFoldDB" id="A0A0R1VAI1"/>
<protein>
    <submittedName>
        <fullName evidence="14">Carbamoyl-phosphate synthase large subunit</fullName>
    </submittedName>
</protein>
<dbReference type="GO" id="GO:0046872">
    <property type="term" value="F:metal ion binding"/>
    <property type="evidence" value="ECO:0007669"/>
    <property type="project" value="UniProtKB-KW"/>
</dbReference>
<dbReference type="Gene3D" id="3.30.1490.20">
    <property type="entry name" value="ATP-grasp fold, A domain"/>
    <property type="match status" value="1"/>
</dbReference>
<dbReference type="PATRIC" id="fig|1423749.3.peg.138"/>
<dbReference type="SUPFAM" id="SSF48108">
    <property type="entry name" value="Carbamoyl phosphate synthetase, large subunit connection domain"/>
    <property type="match status" value="1"/>
</dbReference>
<keyword evidence="7 12" id="KW-0547">Nucleotide-binding</keyword>
<evidence type="ECO:0000256" key="7">
    <source>
        <dbReference type="ARBA" id="ARBA00022741"/>
    </source>
</evidence>
<comment type="cofactor">
    <cofactor evidence="1">
        <name>Mn(2+)</name>
        <dbReference type="ChEBI" id="CHEBI:29035"/>
    </cofactor>
</comment>
<comment type="catalytic activity">
    <reaction evidence="11">
        <text>hydrogencarbonate + NH4(+) + 2 ATP = carbamoyl phosphate + 2 ADP + phosphate + 2 H(+)</text>
        <dbReference type="Rhea" id="RHEA:18029"/>
        <dbReference type="ChEBI" id="CHEBI:15378"/>
        <dbReference type="ChEBI" id="CHEBI:17544"/>
        <dbReference type="ChEBI" id="CHEBI:28938"/>
        <dbReference type="ChEBI" id="CHEBI:30616"/>
        <dbReference type="ChEBI" id="CHEBI:43474"/>
        <dbReference type="ChEBI" id="CHEBI:58228"/>
        <dbReference type="ChEBI" id="CHEBI:456216"/>
        <dbReference type="EC" id="6.3.4.16"/>
    </reaction>
</comment>
<dbReference type="EMBL" id="AZFN01000010">
    <property type="protein sequence ID" value="KRM02478.1"/>
    <property type="molecule type" value="Genomic_DNA"/>
</dbReference>
<dbReference type="GO" id="GO:0006541">
    <property type="term" value="P:glutamine metabolic process"/>
    <property type="evidence" value="ECO:0007669"/>
    <property type="project" value="TreeGrafter"/>
</dbReference>
<dbReference type="InterPro" id="IPR013815">
    <property type="entry name" value="ATP_grasp_subdomain_1"/>
</dbReference>